<organism evidence="2 3">
    <name type="scientific">Blastopirellula sediminis</name>
    <dbReference type="NCBI Taxonomy" id="2894196"/>
    <lineage>
        <taxon>Bacteria</taxon>
        <taxon>Pseudomonadati</taxon>
        <taxon>Planctomycetota</taxon>
        <taxon>Planctomycetia</taxon>
        <taxon>Pirellulales</taxon>
        <taxon>Pirellulaceae</taxon>
        <taxon>Blastopirellula</taxon>
    </lineage>
</organism>
<feature type="chain" id="PRO_5040837396" description="Carboxypeptidase regulatory-like domain-containing protein" evidence="1">
    <location>
        <begin position="24"/>
        <end position="132"/>
    </location>
</feature>
<accession>A0A9X1SHC8</accession>
<proteinExistence type="predicted"/>
<protein>
    <recommendedName>
        <fullName evidence="4">Carboxypeptidase regulatory-like domain-containing protein</fullName>
    </recommendedName>
</protein>
<dbReference type="EMBL" id="JAJKFT010000010">
    <property type="protein sequence ID" value="MCC9630027.1"/>
    <property type="molecule type" value="Genomic_DNA"/>
</dbReference>
<keyword evidence="1" id="KW-0732">Signal</keyword>
<dbReference type="Proteomes" id="UP001139103">
    <property type="component" value="Unassembled WGS sequence"/>
</dbReference>
<evidence type="ECO:0000313" key="2">
    <source>
        <dbReference type="EMBL" id="MCC9630027.1"/>
    </source>
</evidence>
<dbReference type="RefSeq" id="WP_230220813.1">
    <property type="nucleotide sequence ID" value="NZ_JAJKFT010000010.1"/>
</dbReference>
<sequence length="132" mass="13589">MNASITRLSVVAALMAAPLSLGCGPSTSTIHIHGAVTYAGQPVPNGSIYFEPDTSAGNSGPGSMAIIRGGKYDTSEALGVVGGPHIVRIEGYDGVAHGDNSDGRPLFPTYETTTELPTKSTVVDFDVPKKTK</sequence>
<keyword evidence="3" id="KW-1185">Reference proteome</keyword>
<dbReference type="AlphaFoldDB" id="A0A9X1SHC8"/>
<reference evidence="2" key="1">
    <citation type="submission" date="2021-11" db="EMBL/GenBank/DDBJ databases">
        <title>Genome sequence.</title>
        <authorList>
            <person name="Sun Q."/>
        </authorList>
    </citation>
    <scope>NUCLEOTIDE SEQUENCE</scope>
    <source>
        <strain evidence="2">JC732</strain>
    </source>
</reference>
<comment type="caution">
    <text evidence="2">The sequence shown here is derived from an EMBL/GenBank/DDBJ whole genome shotgun (WGS) entry which is preliminary data.</text>
</comment>
<dbReference type="PROSITE" id="PS51257">
    <property type="entry name" value="PROKAR_LIPOPROTEIN"/>
    <property type="match status" value="1"/>
</dbReference>
<feature type="signal peptide" evidence="1">
    <location>
        <begin position="1"/>
        <end position="23"/>
    </location>
</feature>
<evidence type="ECO:0008006" key="4">
    <source>
        <dbReference type="Google" id="ProtNLM"/>
    </source>
</evidence>
<gene>
    <name evidence="2" type="ORF">LOC68_16670</name>
</gene>
<evidence type="ECO:0000313" key="3">
    <source>
        <dbReference type="Proteomes" id="UP001139103"/>
    </source>
</evidence>
<name>A0A9X1SHC8_9BACT</name>
<evidence type="ECO:0000256" key="1">
    <source>
        <dbReference type="SAM" id="SignalP"/>
    </source>
</evidence>